<evidence type="ECO:0000313" key="2">
    <source>
        <dbReference type="EMBL" id="SOB87105.1"/>
    </source>
</evidence>
<proteinExistence type="predicted"/>
<protein>
    <submittedName>
        <fullName evidence="2">SnoaL-like domain-containing protein</fullName>
    </submittedName>
</protein>
<evidence type="ECO:0000259" key="1">
    <source>
        <dbReference type="Pfam" id="PF12680"/>
    </source>
</evidence>
<dbReference type="Proteomes" id="UP000219494">
    <property type="component" value="Unassembled WGS sequence"/>
</dbReference>
<dbReference type="SUPFAM" id="SSF54427">
    <property type="entry name" value="NTF2-like"/>
    <property type="match status" value="1"/>
</dbReference>
<name>A0A285QYQ6_9SPHN</name>
<dbReference type="InterPro" id="IPR032710">
    <property type="entry name" value="NTF2-like_dom_sf"/>
</dbReference>
<evidence type="ECO:0000313" key="3">
    <source>
        <dbReference type="Proteomes" id="UP000219494"/>
    </source>
</evidence>
<dbReference type="AlphaFoldDB" id="A0A285QYQ6"/>
<keyword evidence="3" id="KW-1185">Reference proteome</keyword>
<dbReference type="InterPro" id="IPR037401">
    <property type="entry name" value="SnoaL-like"/>
</dbReference>
<dbReference type="Gene3D" id="3.10.450.50">
    <property type="match status" value="1"/>
</dbReference>
<sequence length="136" mass="15350">MNHPFVETYDRYLAAWSDVSTVERESLLNQSLSDRIVFANPQQNRSGKRAVAEHLEGFQRRMPGGSFRMNNMVGWGDCALAEWQLVDATGCPGFSGYDVVTFDSHGLITEILLFGNVEAQKLAWRRRDPVALQLTD</sequence>
<organism evidence="2 3">
    <name type="scientific">Sphingomonas guangdongensis</name>
    <dbReference type="NCBI Taxonomy" id="1141890"/>
    <lineage>
        <taxon>Bacteria</taxon>
        <taxon>Pseudomonadati</taxon>
        <taxon>Pseudomonadota</taxon>
        <taxon>Alphaproteobacteria</taxon>
        <taxon>Sphingomonadales</taxon>
        <taxon>Sphingomonadaceae</taxon>
        <taxon>Sphingomonas</taxon>
    </lineage>
</organism>
<dbReference type="Pfam" id="PF12680">
    <property type="entry name" value="SnoaL_2"/>
    <property type="match status" value="1"/>
</dbReference>
<gene>
    <name evidence="2" type="ORF">SAMN06297144_2226</name>
</gene>
<dbReference type="OrthoDB" id="9808719at2"/>
<dbReference type="EMBL" id="OBMI01000002">
    <property type="protein sequence ID" value="SOB87105.1"/>
    <property type="molecule type" value="Genomic_DNA"/>
</dbReference>
<accession>A0A285QYQ6</accession>
<feature type="domain" description="SnoaL-like" evidence="1">
    <location>
        <begin position="28"/>
        <end position="111"/>
    </location>
</feature>
<reference evidence="2 3" key="1">
    <citation type="submission" date="2017-07" db="EMBL/GenBank/DDBJ databases">
        <authorList>
            <person name="Sun Z.S."/>
            <person name="Albrecht U."/>
            <person name="Echele G."/>
            <person name="Lee C.C."/>
        </authorList>
    </citation>
    <scope>NUCLEOTIDE SEQUENCE [LARGE SCALE GENOMIC DNA]</scope>
    <source>
        <strain evidence="2 3">CGMCC 1.12672</strain>
    </source>
</reference>
<dbReference type="RefSeq" id="WP_097064034.1">
    <property type="nucleotide sequence ID" value="NZ_OBMI01000002.1"/>
</dbReference>